<organism evidence="1">
    <name type="scientific">marine sediment metagenome</name>
    <dbReference type="NCBI Taxonomy" id="412755"/>
    <lineage>
        <taxon>unclassified sequences</taxon>
        <taxon>metagenomes</taxon>
        <taxon>ecological metagenomes</taxon>
    </lineage>
</organism>
<comment type="caution">
    <text evidence="1">The sequence shown here is derived from an EMBL/GenBank/DDBJ whole genome shotgun (WGS) entry which is preliminary data.</text>
</comment>
<name>X1ARW1_9ZZZZ</name>
<gene>
    <name evidence="1" type="ORF">S01H4_26523</name>
</gene>
<feature type="non-terminal residue" evidence="1">
    <location>
        <position position="1"/>
    </location>
</feature>
<accession>X1ARW1</accession>
<dbReference type="AlphaFoldDB" id="X1ARW1"/>
<dbReference type="EMBL" id="BART01012805">
    <property type="protein sequence ID" value="GAG85584.1"/>
    <property type="molecule type" value="Genomic_DNA"/>
</dbReference>
<reference evidence="1" key="1">
    <citation type="journal article" date="2014" name="Front. Microbiol.">
        <title>High frequency of phylogenetically diverse reductive dehalogenase-homologous genes in deep subseafloor sedimentary metagenomes.</title>
        <authorList>
            <person name="Kawai M."/>
            <person name="Futagami T."/>
            <person name="Toyoda A."/>
            <person name="Takaki Y."/>
            <person name="Nishi S."/>
            <person name="Hori S."/>
            <person name="Arai W."/>
            <person name="Tsubouchi T."/>
            <person name="Morono Y."/>
            <person name="Uchiyama I."/>
            <person name="Ito T."/>
            <person name="Fujiyama A."/>
            <person name="Inagaki F."/>
            <person name="Takami H."/>
        </authorList>
    </citation>
    <scope>NUCLEOTIDE SEQUENCE</scope>
    <source>
        <strain evidence="1">Expedition CK06-06</strain>
    </source>
</reference>
<evidence type="ECO:0000313" key="1">
    <source>
        <dbReference type="EMBL" id="GAG85584.1"/>
    </source>
</evidence>
<proteinExistence type="predicted"/>
<protein>
    <submittedName>
        <fullName evidence="1">Uncharacterized protein</fullName>
    </submittedName>
</protein>
<sequence length="135" mass="15325">YNHQKVVHTTVVTDPTEILKQALSLVKDIISVEFSQRYLEPPDIARLRRNIAHLKQAKSEPAHRLLDILDFEYRAIEQTAKQHPATTALSLVTKQAPVPAIILLVSQLNHDAEAIMVTTEKLSRREFTTIPIEAR</sequence>